<keyword evidence="2" id="KW-1133">Transmembrane helix</keyword>
<feature type="transmembrane region" description="Helical" evidence="2">
    <location>
        <begin position="100"/>
        <end position="118"/>
    </location>
</feature>
<organism evidence="3 4">
    <name type="scientific">Byssothecium circinans</name>
    <dbReference type="NCBI Taxonomy" id="147558"/>
    <lineage>
        <taxon>Eukaryota</taxon>
        <taxon>Fungi</taxon>
        <taxon>Dikarya</taxon>
        <taxon>Ascomycota</taxon>
        <taxon>Pezizomycotina</taxon>
        <taxon>Dothideomycetes</taxon>
        <taxon>Pleosporomycetidae</taxon>
        <taxon>Pleosporales</taxon>
        <taxon>Massarineae</taxon>
        <taxon>Massarinaceae</taxon>
        <taxon>Byssothecium</taxon>
    </lineage>
</organism>
<feature type="compositionally biased region" description="Low complexity" evidence="1">
    <location>
        <begin position="55"/>
        <end position="66"/>
    </location>
</feature>
<evidence type="ECO:0000313" key="3">
    <source>
        <dbReference type="EMBL" id="KAF1955152.1"/>
    </source>
</evidence>
<gene>
    <name evidence="3" type="ORF">CC80DRAFT_505524</name>
</gene>
<protein>
    <submittedName>
        <fullName evidence="3">Uncharacterized protein</fullName>
    </submittedName>
</protein>
<dbReference type="EMBL" id="ML976995">
    <property type="protein sequence ID" value="KAF1955152.1"/>
    <property type="molecule type" value="Genomic_DNA"/>
</dbReference>
<evidence type="ECO:0000313" key="4">
    <source>
        <dbReference type="Proteomes" id="UP000800035"/>
    </source>
</evidence>
<keyword evidence="2" id="KW-0812">Transmembrane</keyword>
<reference evidence="3" key="1">
    <citation type="journal article" date="2020" name="Stud. Mycol.">
        <title>101 Dothideomycetes genomes: a test case for predicting lifestyles and emergence of pathogens.</title>
        <authorList>
            <person name="Haridas S."/>
            <person name="Albert R."/>
            <person name="Binder M."/>
            <person name="Bloem J."/>
            <person name="Labutti K."/>
            <person name="Salamov A."/>
            <person name="Andreopoulos B."/>
            <person name="Baker S."/>
            <person name="Barry K."/>
            <person name="Bills G."/>
            <person name="Bluhm B."/>
            <person name="Cannon C."/>
            <person name="Castanera R."/>
            <person name="Culley D."/>
            <person name="Daum C."/>
            <person name="Ezra D."/>
            <person name="Gonzalez J."/>
            <person name="Henrissat B."/>
            <person name="Kuo A."/>
            <person name="Liang C."/>
            <person name="Lipzen A."/>
            <person name="Lutzoni F."/>
            <person name="Magnuson J."/>
            <person name="Mondo S."/>
            <person name="Nolan M."/>
            <person name="Ohm R."/>
            <person name="Pangilinan J."/>
            <person name="Park H.-J."/>
            <person name="Ramirez L."/>
            <person name="Alfaro M."/>
            <person name="Sun H."/>
            <person name="Tritt A."/>
            <person name="Yoshinaga Y."/>
            <person name="Zwiers L.-H."/>
            <person name="Turgeon B."/>
            <person name="Goodwin S."/>
            <person name="Spatafora J."/>
            <person name="Crous P."/>
            <person name="Grigoriev I."/>
        </authorList>
    </citation>
    <scope>NUCLEOTIDE SEQUENCE</scope>
    <source>
        <strain evidence="3">CBS 675.92</strain>
    </source>
</reference>
<keyword evidence="2" id="KW-0472">Membrane</keyword>
<evidence type="ECO:0000256" key="1">
    <source>
        <dbReference type="SAM" id="MobiDB-lite"/>
    </source>
</evidence>
<dbReference type="Proteomes" id="UP000800035">
    <property type="component" value="Unassembled WGS sequence"/>
</dbReference>
<sequence>MPKIRTRPDPGSCQSRRTKKLKRNRIKPCSNCTARGVSFITFPNTAQPAFCSKATNPTPTTSSQSSILPASVPSYPPSTSLSNNSNRVPRNTHAPIPHNLAALYLSIFAVAAFLYQHFIGSEVASNEQEAIQQSTFFTKGALDLLNHSRRSN</sequence>
<feature type="region of interest" description="Disordered" evidence="1">
    <location>
        <begin position="1"/>
        <end position="24"/>
    </location>
</feature>
<proteinExistence type="predicted"/>
<feature type="region of interest" description="Disordered" evidence="1">
    <location>
        <begin position="52"/>
        <end position="87"/>
    </location>
</feature>
<evidence type="ECO:0000256" key="2">
    <source>
        <dbReference type="SAM" id="Phobius"/>
    </source>
</evidence>
<dbReference type="AlphaFoldDB" id="A0A6A5TU04"/>
<accession>A0A6A5TU04</accession>
<feature type="compositionally biased region" description="Polar residues" evidence="1">
    <location>
        <begin position="77"/>
        <end position="87"/>
    </location>
</feature>
<name>A0A6A5TU04_9PLEO</name>
<keyword evidence="4" id="KW-1185">Reference proteome</keyword>
<dbReference type="OrthoDB" id="3014581at2759"/>